<accession>A0ABQ1LWZ8</accession>
<keyword evidence="1" id="KW-0472">Membrane</keyword>
<dbReference type="RefSeq" id="WP_188461720.1">
    <property type="nucleotide sequence ID" value="NZ_BAABHU010000004.1"/>
</dbReference>
<dbReference type="EMBL" id="BMEC01000004">
    <property type="protein sequence ID" value="GGC29936.1"/>
    <property type="molecule type" value="Genomic_DNA"/>
</dbReference>
<sequence length="178" mass="19380">MIQCNNCKNEAGDEVMICNVCNYPIQGTVQEQAAFTARQVIQKSDVEESIGKLKNARLILYAVGAFYLIGPFTPLMSSGSSIVVGISVFLGLMFIGFGLLTYRKPVMAIGISLGLIVFYYIILLLISPIALFTGILWKMIILVILGYGFVSVRKSHRILKQNTYLASILGFGAGGEKG</sequence>
<feature type="transmembrane region" description="Helical" evidence="1">
    <location>
        <begin position="58"/>
        <end position="76"/>
    </location>
</feature>
<comment type="caution">
    <text evidence="2">The sequence shown here is derived from an EMBL/GenBank/DDBJ whole genome shotgun (WGS) entry which is preliminary data.</text>
</comment>
<feature type="transmembrane region" description="Helical" evidence="1">
    <location>
        <begin position="109"/>
        <end position="129"/>
    </location>
</feature>
<evidence type="ECO:0000313" key="2">
    <source>
        <dbReference type="EMBL" id="GGC29936.1"/>
    </source>
</evidence>
<keyword evidence="1" id="KW-1133">Transmembrane helix</keyword>
<reference evidence="3" key="1">
    <citation type="journal article" date="2019" name="Int. J. Syst. Evol. Microbiol.">
        <title>The Global Catalogue of Microorganisms (GCM) 10K type strain sequencing project: providing services to taxonomists for standard genome sequencing and annotation.</title>
        <authorList>
            <consortium name="The Broad Institute Genomics Platform"/>
            <consortium name="The Broad Institute Genome Sequencing Center for Infectious Disease"/>
            <person name="Wu L."/>
            <person name="Ma J."/>
        </authorList>
    </citation>
    <scope>NUCLEOTIDE SEQUENCE [LARGE SCALE GENOMIC DNA]</scope>
    <source>
        <strain evidence="3">CGMCC 1.10832</strain>
    </source>
</reference>
<protein>
    <recommendedName>
        <fullName evidence="4">Zinc ribbon domain-containing protein</fullName>
    </recommendedName>
</protein>
<evidence type="ECO:0008006" key="4">
    <source>
        <dbReference type="Google" id="ProtNLM"/>
    </source>
</evidence>
<proteinExistence type="predicted"/>
<feature type="transmembrane region" description="Helical" evidence="1">
    <location>
        <begin position="135"/>
        <end position="152"/>
    </location>
</feature>
<evidence type="ECO:0000313" key="3">
    <source>
        <dbReference type="Proteomes" id="UP000636010"/>
    </source>
</evidence>
<keyword evidence="3" id="KW-1185">Reference proteome</keyword>
<organism evidence="2 3">
    <name type="scientific">Marivirga lumbricoides</name>
    <dbReference type="NCBI Taxonomy" id="1046115"/>
    <lineage>
        <taxon>Bacteria</taxon>
        <taxon>Pseudomonadati</taxon>
        <taxon>Bacteroidota</taxon>
        <taxon>Cytophagia</taxon>
        <taxon>Cytophagales</taxon>
        <taxon>Marivirgaceae</taxon>
        <taxon>Marivirga</taxon>
    </lineage>
</organism>
<name>A0ABQ1LWZ8_9BACT</name>
<dbReference type="Proteomes" id="UP000636010">
    <property type="component" value="Unassembled WGS sequence"/>
</dbReference>
<gene>
    <name evidence="2" type="ORF">GCM10011506_14180</name>
</gene>
<evidence type="ECO:0000256" key="1">
    <source>
        <dbReference type="SAM" id="Phobius"/>
    </source>
</evidence>
<keyword evidence="1" id="KW-0812">Transmembrane</keyword>
<feature type="transmembrane region" description="Helical" evidence="1">
    <location>
        <begin position="82"/>
        <end position="102"/>
    </location>
</feature>